<evidence type="ECO:0000256" key="1">
    <source>
        <dbReference type="SAM" id="MobiDB-lite"/>
    </source>
</evidence>
<feature type="region of interest" description="Disordered" evidence="1">
    <location>
        <begin position="26"/>
        <end position="49"/>
    </location>
</feature>
<dbReference type="PROSITE" id="PS51186">
    <property type="entry name" value="GNAT"/>
    <property type="match status" value="1"/>
</dbReference>
<evidence type="ECO:0000313" key="4">
    <source>
        <dbReference type="Proteomes" id="UP000629619"/>
    </source>
</evidence>
<gene>
    <name evidence="3" type="ORF">Asi03nite_17820</name>
</gene>
<comment type="caution">
    <text evidence="3">The sequence shown here is derived from an EMBL/GenBank/DDBJ whole genome shotgun (WGS) entry which is preliminary data.</text>
</comment>
<dbReference type="Proteomes" id="UP000629619">
    <property type="component" value="Unassembled WGS sequence"/>
</dbReference>
<proteinExistence type="predicted"/>
<evidence type="ECO:0000313" key="3">
    <source>
        <dbReference type="EMBL" id="GIF04244.1"/>
    </source>
</evidence>
<dbReference type="PANTHER" id="PTHR43441">
    <property type="entry name" value="RIBOSOMAL-PROTEIN-SERINE ACETYLTRANSFERASE"/>
    <property type="match status" value="1"/>
</dbReference>
<sequence length="248" mass="27003">MAPTIRVTLAVVVGIRRFEKRLKAVHGAGPGGHGRGIRPWLRRDGENGQRRDSRKDLLRVHLSSTLTAMEAPEMINAGELVLKRWEPEWAEEAAAAVRESLPELEPFLPWATAGYGLEESRAYIRSSVENWAAGTESNYAIFTSTGELVGSIGLMTRMGPGTLEIGYWTRTPWAGRGYMTAAVRALTRVALTLSGVERVVIRYDAANRPSAAVAAKAGFTEVDRSYREPAAPGETDVIVTAERRAAAA</sequence>
<protein>
    <recommendedName>
        <fullName evidence="2">N-acetyltransferase domain-containing protein</fullName>
    </recommendedName>
</protein>
<dbReference type="Gene3D" id="3.40.630.30">
    <property type="match status" value="1"/>
</dbReference>
<feature type="domain" description="N-acetyltransferase" evidence="2">
    <location>
        <begin position="80"/>
        <end position="242"/>
    </location>
</feature>
<dbReference type="GO" id="GO:0008999">
    <property type="term" value="F:protein-N-terminal-alanine acetyltransferase activity"/>
    <property type="evidence" value="ECO:0007669"/>
    <property type="project" value="TreeGrafter"/>
</dbReference>
<dbReference type="Pfam" id="PF13302">
    <property type="entry name" value="Acetyltransf_3"/>
    <property type="match status" value="1"/>
</dbReference>
<dbReference type="AlphaFoldDB" id="A0A919N4N1"/>
<dbReference type="EMBL" id="BOMW01000017">
    <property type="protein sequence ID" value="GIF04244.1"/>
    <property type="molecule type" value="Genomic_DNA"/>
</dbReference>
<dbReference type="InterPro" id="IPR016181">
    <property type="entry name" value="Acyl_CoA_acyltransferase"/>
</dbReference>
<dbReference type="GO" id="GO:0005737">
    <property type="term" value="C:cytoplasm"/>
    <property type="evidence" value="ECO:0007669"/>
    <property type="project" value="TreeGrafter"/>
</dbReference>
<dbReference type="SUPFAM" id="SSF55729">
    <property type="entry name" value="Acyl-CoA N-acyltransferases (Nat)"/>
    <property type="match status" value="1"/>
</dbReference>
<dbReference type="InterPro" id="IPR051908">
    <property type="entry name" value="Ribosomal_N-acetyltransferase"/>
</dbReference>
<accession>A0A919N4N1</accession>
<dbReference type="PANTHER" id="PTHR43441:SF2">
    <property type="entry name" value="FAMILY ACETYLTRANSFERASE, PUTATIVE (AFU_ORTHOLOGUE AFUA_7G00850)-RELATED"/>
    <property type="match status" value="1"/>
</dbReference>
<name>A0A919N4N1_9ACTN</name>
<keyword evidence="4" id="KW-1185">Reference proteome</keyword>
<evidence type="ECO:0000259" key="2">
    <source>
        <dbReference type="PROSITE" id="PS51186"/>
    </source>
</evidence>
<dbReference type="GO" id="GO:1990189">
    <property type="term" value="F:protein N-terminal-serine acetyltransferase activity"/>
    <property type="evidence" value="ECO:0007669"/>
    <property type="project" value="TreeGrafter"/>
</dbReference>
<organism evidence="3 4">
    <name type="scientific">Actinoplanes siamensis</name>
    <dbReference type="NCBI Taxonomy" id="1223317"/>
    <lineage>
        <taxon>Bacteria</taxon>
        <taxon>Bacillati</taxon>
        <taxon>Actinomycetota</taxon>
        <taxon>Actinomycetes</taxon>
        <taxon>Micromonosporales</taxon>
        <taxon>Micromonosporaceae</taxon>
        <taxon>Actinoplanes</taxon>
    </lineage>
</organism>
<reference evidence="3" key="1">
    <citation type="submission" date="2021-01" db="EMBL/GenBank/DDBJ databases">
        <title>Whole genome shotgun sequence of Actinoplanes siamensis NBRC 109076.</title>
        <authorList>
            <person name="Komaki H."/>
            <person name="Tamura T."/>
        </authorList>
    </citation>
    <scope>NUCLEOTIDE SEQUENCE</scope>
    <source>
        <strain evidence="3">NBRC 109076</strain>
    </source>
</reference>
<dbReference type="InterPro" id="IPR000182">
    <property type="entry name" value="GNAT_dom"/>
</dbReference>